<dbReference type="SUPFAM" id="SSF55961">
    <property type="entry name" value="Bet v1-like"/>
    <property type="match status" value="1"/>
</dbReference>
<protein>
    <submittedName>
        <fullName evidence="1">Polyketide cyclase</fullName>
    </submittedName>
</protein>
<dbReference type="InterPro" id="IPR019587">
    <property type="entry name" value="Polyketide_cyclase/dehydratase"/>
</dbReference>
<comment type="caution">
    <text evidence="1">The sequence shown here is derived from an EMBL/GenBank/DDBJ whole genome shotgun (WGS) entry which is preliminary data.</text>
</comment>
<reference evidence="2" key="1">
    <citation type="journal article" date="2019" name="Int. J. Syst. Evol. Microbiol.">
        <title>The Global Catalogue of Microorganisms (GCM) 10K type strain sequencing project: providing services to taxonomists for standard genome sequencing and annotation.</title>
        <authorList>
            <consortium name="The Broad Institute Genomics Platform"/>
            <consortium name="The Broad Institute Genome Sequencing Center for Infectious Disease"/>
            <person name="Wu L."/>
            <person name="Ma J."/>
        </authorList>
    </citation>
    <scope>NUCLEOTIDE SEQUENCE [LARGE SCALE GENOMIC DNA]</scope>
    <source>
        <strain evidence="2">NBRC 106348</strain>
    </source>
</reference>
<dbReference type="Gene3D" id="3.30.530.20">
    <property type="match status" value="1"/>
</dbReference>
<dbReference type="Pfam" id="PF10604">
    <property type="entry name" value="Polyketide_cyc2"/>
    <property type="match status" value="1"/>
</dbReference>
<organism evidence="1 2">
    <name type="scientific">Luteimicrobium album</name>
    <dbReference type="NCBI Taxonomy" id="1054550"/>
    <lineage>
        <taxon>Bacteria</taxon>
        <taxon>Bacillati</taxon>
        <taxon>Actinomycetota</taxon>
        <taxon>Actinomycetes</taxon>
        <taxon>Micrococcales</taxon>
        <taxon>Luteimicrobium</taxon>
    </lineage>
</organism>
<evidence type="ECO:0000313" key="1">
    <source>
        <dbReference type="EMBL" id="GMA23832.1"/>
    </source>
</evidence>
<sequence length="134" mass="14459">MTDESRHVSVRVPRPAAEVYAYASDPAHLPEWAAGLASGVVHDGDRWFADSPMGRVELRFAPPNDFGVLDHDVVEPDGTTTSNPMRVVPAPGGSEVIFTVRRRGMSDAELERDVAAVHADLEALARVVESRATA</sequence>
<dbReference type="EMBL" id="BSUK01000001">
    <property type="protein sequence ID" value="GMA23832.1"/>
    <property type="molecule type" value="Genomic_DNA"/>
</dbReference>
<dbReference type="InterPro" id="IPR023393">
    <property type="entry name" value="START-like_dom_sf"/>
</dbReference>
<proteinExistence type="predicted"/>
<accession>A0ABQ6HZL5</accession>
<evidence type="ECO:0000313" key="2">
    <source>
        <dbReference type="Proteomes" id="UP001157091"/>
    </source>
</evidence>
<gene>
    <name evidence="1" type="ORF">GCM10025864_15910</name>
</gene>
<dbReference type="RefSeq" id="WP_284292745.1">
    <property type="nucleotide sequence ID" value="NZ_BSUK01000001.1"/>
</dbReference>
<keyword evidence="2" id="KW-1185">Reference proteome</keyword>
<dbReference type="Proteomes" id="UP001157091">
    <property type="component" value="Unassembled WGS sequence"/>
</dbReference>
<name>A0ABQ6HZL5_9MICO</name>